<evidence type="ECO:0000313" key="2">
    <source>
        <dbReference type="Proteomes" id="UP001228905"/>
    </source>
</evidence>
<reference evidence="1 2" key="1">
    <citation type="submission" date="2023-07" db="EMBL/GenBank/DDBJ databases">
        <title>Genomic Encyclopedia of Type Strains, Phase IV (KMG-IV): sequencing the most valuable type-strain genomes for metagenomic binning, comparative biology and taxonomic classification.</title>
        <authorList>
            <person name="Goeker M."/>
        </authorList>
    </citation>
    <scope>NUCLEOTIDE SEQUENCE [LARGE SCALE GENOMIC DNA]</scope>
    <source>
        <strain evidence="1 2">DSM 18695</strain>
    </source>
</reference>
<dbReference type="SUPFAM" id="SSF52540">
    <property type="entry name" value="P-loop containing nucleoside triphosphate hydrolases"/>
    <property type="match status" value="1"/>
</dbReference>
<dbReference type="Gene3D" id="3.40.50.300">
    <property type="entry name" value="P-loop containing nucleotide triphosphate hydrolases"/>
    <property type="match status" value="1"/>
</dbReference>
<gene>
    <name evidence="1" type="ORF">QO010_000589</name>
</gene>
<comment type="caution">
    <text evidence="1">The sequence shown here is derived from an EMBL/GenBank/DDBJ whole genome shotgun (WGS) entry which is preliminary data.</text>
</comment>
<evidence type="ECO:0000313" key="1">
    <source>
        <dbReference type="EMBL" id="MDQ0462841.1"/>
    </source>
</evidence>
<organism evidence="1 2">
    <name type="scientific">Caulobacter ginsengisoli</name>
    <dbReference type="NCBI Taxonomy" id="400775"/>
    <lineage>
        <taxon>Bacteria</taxon>
        <taxon>Pseudomonadati</taxon>
        <taxon>Pseudomonadota</taxon>
        <taxon>Alphaproteobacteria</taxon>
        <taxon>Caulobacterales</taxon>
        <taxon>Caulobacteraceae</taxon>
        <taxon>Caulobacter</taxon>
    </lineage>
</organism>
<dbReference type="EMBL" id="JAUSVS010000001">
    <property type="protein sequence ID" value="MDQ0462841.1"/>
    <property type="molecule type" value="Genomic_DNA"/>
</dbReference>
<protein>
    <submittedName>
        <fullName evidence="1">Chromosomal replication initiation ATPase DnaA</fullName>
    </submittedName>
</protein>
<dbReference type="RefSeq" id="WP_307345760.1">
    <property type="nucleotide sequence ID" value="NZ_JAUSVS010000001.1"/>
</dbReference>
<name>A0ABU0IN70_9CAUL</name>
<dbReference type="Proteomes" id="UP001228905">
    <property type="component" value="Unassembled WGS sequence"/>
</dbReference>
<dbReference type="Gene3D" id="1.10.8.60">
    <property type="match status" value="1"/>
</dbReference>
<dbReference type="InterPro" id="IPR027417">
    <property type="entry name" value="P-loop_NTPase"/>
</dbReference>
<sequence>MSALRQLRLPLPATAGPARAPFAASPVNRVALAAVEAWPAWPGALLALVGPEGSGKSHLASLWQARAGAQTWDGQPLDTLTGPLLIEDADRLDGETLFHLINMAPNLGGLLLTARERPVSWPAALPDLRSRLNALTVAELAEPDDAVLAAMLENLFEASGIRPAADVYPYLLRRMERSAAAARAVVHALDEASAAERRDVNRALARELFEPANTDMFDDA</sequence>
<keyword evidence="2" id="KW-1185">Reference proteome</keyword>
<accession>A0ABU0IN70</accession>
<proteinExistence type="predicted"/>